<dbReference type="InterPro" id="IPR014729">
    <property type="entry name" value="Rossmann-like_a/b/a_fold"/>
</dbReference>
<feature type="domain" description="Riboflavin kinase" evidence="16">
    <location>
        <begin position="188"/>
        <end position="325"/>
    </location>
</feature>
<keyword evidence="4 15" id="KW-0285">Flavoprotein</keyword>
<keyword evidence="7 15" id="KW-0548">Nucleotidyltransferase</keyword>
<evidence type="ECO:0000256" key="6">
    <source>
        <dbReference type="ARBA" id="ARBA00022679"/>
    </source>
</evidence>
<dbReference type="RefSeq" id="WP_345293244.1">
    <property type="nucleotide sequence ID" value="NZ_BAABFV010000002.1"/>
</dbReference>
<dbReference type="NCBIfam" id="NF004160">
    <property type="entry name" value="PRK05627.1-3"/>
    <property type="match status" value="1"/>
</dbReference>
<keyword evidence="12" id="KW-0511">Multifunctional enzyme</keyword>
<comment type="similarity">
    <text evidence="15">Belongs to the ribF family.</text>
</comment>
<dbReference type="InterPro" id="IPR023465">
    <property type="entry name" value="Riboflavin_kinase_dom_sf"/>
</dbReference>
<evidence type="ECO:0000313" key="18">
    <source>
        <dbReference type="Proteomes" id="UP001501011"/>
    </source>
</evidence>
<organism evidence="17 18">
    <name type="scientific">Kangiella marina</name>
    <dbReference type="NCBI Taxonomy" id="1079178"/>
    <lineage>
        <taxon>Bacteria</taxon>
        <taxon>Pseudomonadati</taxon>
        <taxon>Pseudomonadota</taxon>
        <taxon>Gammaproteobacteria</taxon>
        <taxon>Kangiellales</taxon>
        <taxon>Kangiellaceae</taxon>
        <taxon>Kangiella</taxon>
    </lineage>
</organism>
<dbReference type="PIRSF" id="PIRSF004491">
    <property type="entry name" value="FAD_Synth"/>
    <property type="match status" value="1"/>
</dbReference>
<dbReference type="Gene3D" id="2.40.30.30">
    <property type="entry name" value="Riboflavin kinase-like"/>
    <property type="match status" value="1"/>
</dbReference>
<dbReference type="GO" id="GO:0016301">
    <property type="term" value="F:kinase activity"/>
    <property type="evidence" value="ECO:0007669"/>
    <property type="project" value="UniProtKB-KW"/>
</dbReference>
<name>A0ABP8IP29_9GAMM</name>
<dbReference type="CDD" id="cd02064">
    <property type="entry name" value="FAD_synthetase_N"/>
    <property type="match status" value="1"/>
</dbReference>
<evidence type="ECO:0000256" key="12">
    <source>
        <dbReference type="ARBA" id="ARBA00023268"/>
    </source>
</evidence>
<comment type="function">
    <text evidence="1">Catalyzes the phosphorylation of riboflavin to FMN followed by the adenylation of FMN to FAD.</text>
</comment>
<keyword evidence="18" id="KW-1185">Reference proteome</keyword>
<evidence type="ECO:0000256" key="11">
    <source>
        <dbReference type="ARBA" id="ARBA00022840"/>
    </source>
</evidence>
<proteinExistence type="inferred from homology"/>
<comment type="pathway">
    <text evidence="3 15">Cofactor biosynthesis; FMN biosynthesis; FMN from riboflavin (ATP route): step 1/1.</text>
</comment>
<sequence length="327" mass="36854">MRLLRGLYNCPKALFAQGCVATIGNFDGVHRGHQAIISRLTTKAKAFDLPSVVIVFEPHPQEYFRPEAAPARLFKLTDKVQALEKLGVDYVLCFRFNQEFAELTAEDFIRRVLVERLHVQHLFIGDDFRFGYQRRGDFEMLKAHGAGHFTVEANQSVTLAVEGQHQRISSSLVRDAIAQNNFDLAQRFLDKPYYIEGKVSHGDKQGREIGFATANIPLKRLKSPLKGVYAVWVYGISASLAQSKGLEGLSSKRLPAVVNVGHKPTLKHSPERLEIHLLDFNSDLYGQRLRVEPIAKLRGEHKFASVDELKAQIAADIEAAREIFHKI</sequence>
<dbReference type="Proteomes" id="UP001501011">
    <property type="component" value="Unassembled WGS sequence"/>
</dbReference>
<evidence type="ECO:0000256" key="14">
    <source>
        <dbReference type="ARBA" id="ARBA00049494"/>
    </source>
</evidence>
<dbReference type="NCBIfam" id="TIGR00083">
    <property type="entry name" value="ribF"/>
    <property type="match status" value="1"/>
</dbReference>
<evidence type="ECO:0000259" key="16">
    <source>
        <dbReference type="SMART" id="SM00904"/>
    </source>
</evidence>
<dbReference type="SUPFAM" id="SSF82114">
    <property type="entry name" value="Riboflavin kinase-like"/>
    <property type="match status" value="1"/>
</dbReference>
<dbReference type="PANTHER" id="PTHR22749:SF6">
    <property type="entry name" value="RIBOFLAVIN KINASE"/>
    <property type="match status" value="1"/>
</dbReference>
<dbReference type="Pfam" id="PF01687">
    <property type="entry name" value="Flavokinase"/>
    <property type="match status" value="1"/>
</dbReference>
<keyword evidence="6 15" id="KW-0808">Transferase</keyword>
<keyword evidence="10 15" id="KW-0274">FAD</keyword>
<dbReference type="InterPro" id="IPR015865">
    <property type="entry name" value="Riboflavin_kinase_bac/euk"/>
</dbReference>
<dbReference type="NCBIfam" id="NF004159">
    <property type="entry name" value="PRK05627.1-2"/>
    <property type="match status" value="1"/>
</dbReference>
<gene>
    <name evidence="17" type="primary">ribF</name>
    <name evidence="17" type="ORF">GCM10023151_21720</name>
</gene>
<dbReference type="EC" id="2.7.1.26" evidence="15"/>
<evidence type="ECO:0000256" key="15">
    <source>
        <dbReference type="PIRNR" id="PIRNR004491"/>
    </source>
</evidence>
<keyword evidence="11 15" id="KW-0067">ATP-binding</keyword>
<comment type="caution">
    <text evidence="17">The sequence shown here is derived from an EMBL/GenBank/DDBJ whole genome shotgun (WGS) entry which is preliminary data.</text>
</comment>
<evidence type="ECO:0000256" key="5">
    <source>
        <dbReference type="ARBA" id="ARBA00022643"/>
    </source>
</evidence>
<evidence type="ECO:0000256" key="2">
    <source>
        <dbReference type="ARBA" id="ARBA00004726"/>
    </source>
</evidence>
<dbReference type="SUPFAM" id="SSF52374">
    <property type="entry name" value="Nucleotidylyl transferase"/>
    <property type="match status" value="1"/>
</dbReference>
<comment type="catalytic activity">
    <reaction evidence="13 15">
        <text>riboflavin + ATP = FMN + ADP + H(+)</text>
        <dbReference type="Rhea" id="RHEA:14357"/>
        <dbReference type="ChEBI" id="CHEBI:15378"/>
        <dbReference type="ChEBI" id="CHEBI:30616"/>
        <dbReference type="ChEBI" id="CHEBI:57986"/>
        <dbReference type="ChEBI" id="CHEBI:58210"/>
        <dbReference type="ChEBI" id="CHEBI:456216"/>
        <dbReference type="EC" id="2.7.1.26"/>
    </reaction>
</comment>
<evidence type="ECO:0000256" key="8">
    <source>
        <dbReference type="ARBA" id="ARBA00022741"/>
    </source>
</evidence>
<evidence type="ECO:0000256" key="1">
    <source>
        <dbReference type="ARBA" id="ARBA00002121"/>
    </source>
</evidence>
<accession>A0ABP8IP29</accession>
<reference evidence="18" key="1">
    <citation type="journal article" date="2019" name="Int. J. Syst. Evol. Microbiol.">
        <title>The Global Catalogue of Microorganisms (GCM) 10K type strain sequencing project: providing services to taxonomists for standard genome sequencing and annotation.</title>
        <authorList>
            <consortium name="The Broad Institute Genomics Platform"/>
            <consortium name="The Broad Institute Genome Sequencing Center for Infectious Disease"/>
            <person name="Wu L."/>
            <person name="Ma J."/>
        </authorList>
    </citation>
    <scope>NUCLEOTIDE SEQUENCE [LARGE SCALE GENOMIC DNA]</scope>
    <source>
        <strain evidence="18">JCM 17728</strain>
    </source>
</reference>
<evidence type="ECO:0000256" key="9">
    <source>
        <dbReference type="ARBA" id="ARBA00022777"/>
    </source>
</evidence>
<comment type="pathway">
    <text evidence="2 15">Cofactor biosynthesis; FAD biosynthesis; FAD from FMN: step 1/1.</text>
</comment>
<comment type="catalytic activity">
    <reaction evidence="14 15">
        <text>FMN + ATP + H(+) = FAD + diphosphate</text>
        <dbReference type="Rhea" id="RHEA:17237"/>
        <dbReference type="ChEBI" id="CHEBI:15378"/>
        <dbReference type="ChEBI" id="CHEBI:30616"/>
        <dbReference type="ChEBI" id="CHEBI:33019"/>
        <dbReference type="ChEBI" id="CHEBI:57692"/>
        <dbReference type="ChEBI" id="CHEBI:58210"/>
        <dbReference type="EC" id="2.7.7.2"/>
    </reaction>
</comment>
<evidence type="ECO:0000313" key="17">
    <source>
        <dbReference type="EMBL" id="GAA4364966.1"/>
    </source>
</evidence>
<evidence type="ECO:0000256" key="3">
    <source>
        <dbReference type="ARBA" id="ARBA00005201"/>
    </source>
</evidence>
<evidence type="ECO:0000256" key="4">
    <source>
        <dbReference type="ARBA" id="ARBA00022630"/>
    </source>
</evidence>
<dbReference type="InterPro" id="IPR015864">
    <property type="entry name" value="FAD_synthase"/>
</dbReference>
<dbReference type="InterPro" id="IPR002606">
    <property type="entry name" value="Riboflavin_kinase_bac"/>
</dbReference>
<dbReference type="Pfam" id="PF06574">
    <property type="entry name" value="FAD_syn"/>
    <property type="match status" value="1"/>
</dbReference>
<dbReference type="EC" id="2.7.7.2" evidence="15"/>
<keyword evidence="8 15" id="KW-0547">Nucleotide-binding</keyword>
<evidence type="ECO:0000256" key="7">
    <source>
        <dbReference type="ARBA" id="ARBA00022695"/>
    </source>
</evidence>
<dbReference type="Gene3D" id="3.40.50.620">
    <property type="entry name" value="HUPs"/>
    <property type="match status" value="1"/>
</dbReference>
<keyword evidence="9 15" id="KW-0418">Kinase</keyword>
<dbReference type="NCBIfam" id="NF004163">
    <property type="entry name" value="PRK05627.1-6"/>
    <property type="match status" value="1"/>
</dbReference>
<evidence type="ECO:0000256" key="13">
    <source>
        <dbReference type="ARBA" id="ARBA00047880"/>
    </source>
</evidence>
<dbReference type="SMART" id="SM00904">
    <property type="entry name" value="Flavokinase"/>
    <property type="match status" value="1"/>
</dbReference>
<dbReference type="InterPro" id="IPR023468">
    <property type="entry name" value="Riboflavin_kinase"/>
</dbReference>
<protein>
    <recommendedName>
        <fullName evidence="15">Riboflavin biosynthesis protein</fullName>
    </recommendedName>
    <domain>
        <recommendedName>
            <fullName evidence="15">Riboflavin kinase</fullName>
            <ecNumber evidence="15">2.7.1.26</ecNumber>
        </recommendedName>
        <alternativeName>
            <fullName evidence="15">Flavokinase</fullName>
        </alternativeName>
    </domain>
    <domain>
        <recommendedName>
            <fullName evidence="15">FMN adenylyltransferase</fullName>
            <ecNumber evidence="15">2.7.7.2</ecNumber>
        </recommendedName>
        <alternativeName>
            <fullName evidence="15">FAD pyrophosphorylase</fullName>
        </alternativeName>
        <alternativeName>
            <fullName evidence="15">FAD synthase</fullName>
        </alternativeName>
    </domain>
</protein>
<dbReference type="EMBL" id="BAABFV010000002">
    <property type="protein sequence ID" value="GAA4364966.1"/>
    <property type="molecule type" value="Genomic_DNA"/>
</dbReference>
<evidence type="ECO:0000256" key="10">
    <source>
        <dbReference type="ARBA" id="ARBA00022827"/>
    </source>
</evidence>
<dbReference type="PANTHER" id="PTHR22749">
    <property type="entry name" value="RIBOFLAVIN KINASE/FMN ADENYLYLTRANSFERASE"/>
    <property type="match status" value="1"/>
</dbReference>
<keyword evidence="5 15" id="KW-0288">FMN</keyword>